<evidence type="ECO:0000256" key="1">
    <source>
        <dbReference type="ARBA" id="ARBA00023125"/>
    </source>
</evidence>
<keyword evidence="1" id="KW-0238">DNA-binding</keyword>
<name>A0A7J5A750_9FLAO</name>
<keyword evidence="5" id="KW-1185">Reference proteome</keyword>
<reference evidence="4 5" key="1">
    <citation type="submission" date="2019-09" db="EMBL/GenBank/DDBJ databases">
        <authorList>
            <person name="Cao W.R."/>
        </authorList>
    </citation>
    <scope>NUCLEOTIDE SEQUENCE [LARGE SCALE GENOMIC DNA]</scope>
    <source>
        <strain evidence="5">a4</strain>
    </source>
</reference>
<accession>A0A7J5A750</accession>
<dbReference type="InterPro" id="IPR049893">
    <property type="entry name" value="Bvu_2165-like_IHF-HU-DNA_bdg"/>
</dbReference>
<organism evidence="4 5">
    <name type="scientific">Tenacibaculum aiptasiae</name>
    <dbReference type="NCBI Taxonomy" id="426481"/>
    <lineage>
        <taxon>Bacteria</taxon>
        <taxon>Pseudomonadati</taxon>
        <taxon>Bacteroidota</taxon>
        <taxon>Flavobacteriia</taxon>
        <taxon>Flavobacteriales</taxon>
        <taxon>Flavobacteriaceae</taxon>
        <taxon>Tenacibaculum</taxon>
    </lineage>
</organism>
<dbReference type="EMBL" id="WAAU01000035">
    <property type="protein sequence ID" value="KAB1153376.1"/>
    <property type="molecule type" value="Genomic_DNA"/>
</dbReference>
<dbReference type="Pfam" id="PF14848">
    <property type="entry name" value="HU-DNA_bdg"/>
    <property type="match status" value="1"/>
</dbReference>
<dbReference type="InterPro" id="IPR027824">
    <property type="entry name" value="DUF4469"/>
</dbReference>
<dbReference type="AlphaFoldDB" id="A0A7J5A750"/>
<dbReference type="OrthoDB" id="1095435at2"/>
<dbReference type="SUPFAM" id="SSF47729">
    <property type="entry name" value="IHF-like DNA-binding proteins"/>
    <property type="match status" value="1"/>
</dbReference>
<feature type="domain" description="Bvu-2165-like IHF-HU-like DNA-binding" evidence="3">
    <location>
        <begin position="1"/>
        <end position="117"/>
    </location>
</feature>
<dbReference type="GO" id="GO:0003677">
    <property type="term" value="F:DNA binding"/>
    <property type="evidence" value="ECO:0007669"/>
    <property type="project" value="UniProtKB-KW"/>
</dbReference>
<comment type="caution">
    <text evidence="4">The sequence shown here is derived from an EMBL/GenBank/DDBJ whole genome shotgun (WGS) entry which is preliminary data.</text>
</comment>
<proteinExistence type="predicted"/>
<evidence type="ECO:0000313" key="4">
    <source>
        <dbReference type="EMBL" id="KAB1153376.1"/>
    </source>
</evidence>
<evidence type="ECO:0000313" key="5">
    <source>
        <dbReference type="Proteomes" id="UP000467305"/>
    </source>
</evidence>
<dbReference type="RefSeq" id="WP_150901315.1">
    <property type="nucleotide sequence ID" value="NZ_WAAU01000035.1"/>
</dbReference>
<gene>
    <name evidence="4" type="ORF">F7018_17060</name>
</gene>
<sequence>MKYYLTKNHLNEEDNYIARVLATRSISQAALIKKMLEKRSAVGKTDIVAVLNSFYETIVQCIKDGDTVNLPLFNISYSITGVFDNDEEVFSEKKHKLHLKLKTGKLIKSVLHEVPISKVAAPNTYTQITQVVDIGSGTTNQQITSEGLFELLGSRLKIAGSHPSVGLYFVGEDQTEIKVTRFSRNTFKNIIAQAPQLLPGKYHLRIKSQFTSNPQAFLKGVRISDTSFKLVVV</sequence>
<dbReference type="Proteomes" id="UP000467305">
    <property type="component" value="Unassembled WGS sequence"/>
</dbReference>
<evidence type="ECO:0000259" key="2">
    <source>
        <dbReference type="Pfam" id="PF14734"/>
    </source>
</evidence>
<feature type="domain" description="DUF4469" evidence="2">
    <location>
        <begin position="127"/>
        <end position="215"/>
    </location>
</feature>
<dbReference type="CDD" id="cd12843">
    <property type="entry name" value="Bvu_2165_C_like"/>
    <property type="match status" value="1"/>
</dbReference>
<evidence type="ECO:0000259" key="3">
    <source>
        <dbReference type="Pfam" id="PF14848"/>
    </source>
</evidence>
<dbReference type="InterPro" id="IPR010992">
    <property type="entry name" value="IHF-like_DNA-bd_dom_sf"/>
</dbReference>
<dbReference type="Gene3D" id="2.70.50.70">
    <property type="match status" value="1"/>
</dbReference>
<protein>
    <submittedName>
        <fullName evidence="4">DUF4469 domain-containing protein</fullName>
    </submittedName>
</protein>
<dbReference type="Pfam" id="PF14734">
    <property type="entry name" value="DUF4469"/>
    <property type="match status" value="1"/>
</dbReference>